<proteinExistence type="predicted"/>
<dbReference type="EMBL" id="QUNS01000001">
    <property type="protein sequence ID" value="REH56260.1"/>
    <property type="molecule type" value="Genomic_DNA"/>
</dbReference>
<dbReference type="AlphaFoldDB" id="A0A3E0IBY7"/>
<dbReference type="InterPro" id="IPR050266">
    <property type="entry name" value="AB_hydrolase_sf"/>
</dbReference>
<dbReference type="PANTHER" id="PTHR43798">
    <property type="entry name" value="MONOACYLGLYCEROL LIPASE"/>
    <property type="match status" value="1"/>
</dbReference>
<dbReference type="OrthoDB" id="7172093at2"/>
<gene>
    <name evidence="2" type="ORF">C7448_101298</name>
</gene>
<dbReference type="Proteomes" id="UP000256884">
    <property type="component" value="Unassembled WGS sequence"/>
</dbReference>
<evidence type="ECO:0000313" key="2">
    <source>
        <dbReference type="EMBL" id="REH56260.1"/>
    </source>
</evidence>
<dbReference type="InterPro" id="IPR000073">
    <property type="entry name" value="AB_hydrolase_1"/>
</dbReference>
<comment type="caution">
    <text evidence="2">The sequence shown here is derived from an EMBL/GenBank/DDBJ whole genome shotgun (WGS) entry which is preliminary data.</text>
</comment>
<accession>A0A3E0IBY7</accession>
<reference evidence="2 3" key="1">
    <citation type="submission" date="2018-08" db="EMBL/GenBank/DDBJ databases">
        <title>Genomic Encyclopedia of Type Strains, Phase IV (KMG-IV): sequencing the most valuable type-strain genomes for metagenomic binning, comparative biology and taxonomic classification.</title>
        <authorList>
            <person name="Goeker M."/>
        </authorList>
    </citation>
    <scope>NUCLEOTIDE SEQUENCE [LARGE SCALE GENOMIC DNA]</scope>
    <source>
        <strain evidence="2 3">DSM 18841</strain>
    </source>
</reference>
<feature type="domain" description="AB hydrolase-1" evidence="1">
    <location>
        <begin position="41"/>
        <end position="216"/>
    </location>
</feature>
<name>A0A3E0IBY7_9FLAO</name>
<dbReference type="InterPro" id="IPR029058">
    <property type="entry name" value="AB_hydrolase_fold"/>
</dbReference>
<dbReference type="RefSeq" id="WP_115899585.1">
    <property type="nucleotide sequence ID" value="NZ_QUNS01000001.1"/>
</dbReference>
<organism evidence="2 3">
    <name type="scientific">Tenacibaculum gallaicum</name>
    <dbReference type="NCBI Taxonomy" id="561505"/>
    <lineage>
        <taxon>Bacteria</taxon>
        <taxon>Pseudomonadati</taxon>
        <taxon>Bacteroidota</taxon>
        <taxon>Flavobacteriia</taxon>
        <taxon>Flavobacteriales</taxon>
        <taxon>Flavobacteriaceae</taxon>
        <taxon>Tenacibaculum</taxon>
    </lineage>
</organism>
<sequence>MQKVYVISGTMCTVDLWQFVFSKLKNILPVHIDITLATSFEEINQIVLNHIEEPATIIGFSLGGFSAMNFAIHYPEKVKKLVVVAANTNGLNDSEIQLRKSTIAFLEKHSYKGISQARIQQFLHPDNHSNSKIISIIKKMDSDLGKDVLFRQLKATSTRLDISQKVLKLDIPIFFIAAENDALINPKKLKEFANKTEKGIYVMIKNCGHMIPLEKPEELASILNLTIN</sequence>
<dbReference type="SUPFAM" id="SSF53474">
    <property type="entry name" value="alpha/beta-Hydrolases"/>
    <property type="match status" value="1"/>
</dbReference>
<dbReference type="Gene3D" id="3.40.50.1820">
    <property type="entry name" value="alpha/beta hydrolase"/>
    <property type="match status" value="1"/>
</dbReference>
<evidence type="ECO:0000313" key="3">
    <source>
        <dbReference type="Proteomes" id="UP000256884"/>
    </source>
</evidence>
<protein>
    <submittedName>
        <fullName evidence="2">Pimeloyl-ACP methyl ester carboxylesterase</fullName>
    </submittedName>
</protein>
<evidence type="ECO:0000259" key="1">
    <source>
        <dbReference type="Pfam" id="PF00561"/>
    </source>
</evidence>
<keyword evidence="3" id="KW-1185">Reference proteome</keyword>
<dbReference type="Pfam" id="PF00561">
    <property type="entry name" value="Abhydrolase_1"/>
    <property type="match status" value="1"/>
</dbReference>
<dbReference type="PRINTS" id="PR00111">
    <property type="entry name" value="ABHYDROLASE"/>
</dbReference>